<keyword evidence="5" id="KW-1185">Reference proteome</keyword>
<organism evidence="4 5">
    <name type="scientific">Cannabis sativa</name>
    <name type="common">Hemp</name>
    <name type="synonym">Marijuana</name>
    <dbReference type="NCBI Taxonomy" id="3483"/>
    <lineage>
        <taxon>Eukaryota</taxon>
        <taxon>Viridiplantae</taxon>
        <taxon>Streptophyta</taxon>
        <taxon>Embryophyta</taxon>
        <taxon>Tracheophyta</taxon>
        <taxon>Spermatophyta</taxon>
        <taxon>Magnoliopsida</taxon>
        <taxon>eudicotyledons</taxon>
        <taxon>Gunneridae</taxon>
        <taxon>Pentapetalae</taxon>
        <taxon>rosids</taxon>
        <taxon>fabids</taxon>
        <taxon>Rosales</taxon>
        <taxon>Cannabaceae</taxon>
        <taxon>Cannabis</taxon>
    </lineage>
</organism>
<dbReference type="PANTHER" id="PTHR42648">
    <property type="entry name" value="TRANSPOSASE, PUTATIVE-RELATED"/>
    <property type="match status" value="1"/>
</dbReference>
<protein>
    <recommendedName>
        <fullName evidence="3">Integrase catalytic domain-containing protein</fullName>
    </recommendedName>
</protein>
<dbReference type="InterPro" id="IPR012337">
    <property type="entry name" value="RNaseH-like_sf"/>
</dbReference>
<dbReference type="GO" id="GO:0015074">
    <property type="term" value="P:DNA integration"/>
    <property type="evidence" value="ECO:0007669"/>
    <property type="project" value="InterPro"/>
</dbReference>
<dbReference type="Gene3D" id="3.30.420.10">
    <property type="entry name" value="Ribonuclease H-like superfamily/Ribonuclease H"/>
    <property type="match status" value="1"/>
</dbReference>
<dbReference type="InterPro" id="IPR001584">
    <property type="entry name" value="Integrase_cat-core"/>
</dbReference>
<dbReference type="InterPro" id="IPR054722">
    <property type="entry name" value="PolX-like_BBD"/>
</dbReference>
<dbReference type="OMA" id="ELRETEC"/>
<dbReference type="AlphaFoldDB" id="A0A803NKV9"/>
<dbReference type="Gramene" id="evm.model.01.2362">
    <property type="protein sequence ID" value="cds.evm.model.01.2362"/>
    <property type="gene ID" value="evm.TU.01.2362"/>
</dbReference>
<dbReference type="InterPro" id="IPR036397">
    <property type="entry name" value="RNaseH_sf"/>
</dbReference>
<dbReference type="EnsemblPlants" id="evm.model.01.2362">
    <property type="protein sequence ID" value="cds.evm.model.01.2362"/>
    <property type="gene ID" value="evm.TU.01.2362"/>
</dbReference>
<reference evidence="4" key="2">
    <citation type="submission" date="2021-03" db="UniProtKB">
        <authorList>
            <consortium name="EnsemblPlants"/>
        </authorList>
    </citation>
    <scope>IDENTIFICATION</scope>
</reference>
<dbReference type="InterPro" id="IPR039537">
    <property type="entry name" value="Retrotran_Ty1/copia-like"/>
</dbReference>
<dbReference type="Proteomes" id="UP000596661">
    <property type="component" value="Chromosome 1"/>
</dbReference>
<sequence length="365" mass="42408">MDLGFWVFIHMTPYKSWFEEFTFGKYEIVYFGDNKSYKIVEIGTIRLKLHDGMERVLKDVRLVTDLKRNLISVRMLDDKGFLFKIENGAMKFCKGSMVVIRGNKSNGIHTLEGITANNTKACVLRKHVNETEVWHKRLGHVSERGLVKFGTGKRDTKGTLDYVHREFDLLCKKEGIARHKTVRKTPQRNGLAERFNRTILERVMCIVLGVGLPKEFWAVVVSTTAYLICLLTTLDFKMPDEVQSGKPMSYERLKVFRCVCYAHIRMRKYIISRDVTFNEFVMRVIDKPAGSQTNIDRNEIEALRAELEVEPLARVETETHVDHESDDSEDDSKRDDLKSYKLARDKIQREVQVLDRYGHADLIAY</sequence>
<dbReference type="PANTHER" id="PTHR42648:SF28">
    <property type="entry name" value="TRANSPOSON-ENCODED PROTEIN WITH RIBONUCLEASE H-LIKE AND RETROVIRUS ZINC FINGER-LIKE DOMAINS"/>
    <property type="match status" value="1"/>
</dbReference>
<evidence type="ECO:0000256" key="1">
    <source>
        <dbReference type="ARBA" id="ARBA00022670"/>
    </source>
</evidence>
<dbReference type="GO" id="GO:0006508">
    <property type="term" value="P:proteolysis"/>
    <property type="evidence" value="ECO:0007669"/>
    <property type="project" value="UniProtKB-KW"/>
</dbReference>
<evidence type="ECO:0000313" key="5">
    <source>
        <dbReference type="Proteomes" id="UP000596661"/>
    </source>
</evidence>
<dbReference type="GO" id="GO:0003676">
    <property type="term" value="F:nucleic acid binding"/>
    <property type="evidence" value="ECO:0007669"/>
    <property type="project" value="InterPro"/>
</dbReference>
<keyword evidence="1" id="KW-0645">Protease</keyword>
<dbReference type="GO" id="GO:0008233">
    <property type="term" value="F:peptidase activity"/>
    <property type="evidence" value="ECO:0007669"/>
    <property type="project" value="UniProtKB-KW"/>
</dbReference>
<feature type="domain" description="Integrase catalytic" evidence="3">
    <location>
        <begin position="155"/>
        <end position="247"/>
    </location>
</feature>
<proteinExistence type="predicted"/>
<evidence type="ECO:0000259" key="3">
    <source>
        <dbReference type="PROSITE" id="PS50994"/>
    </source>
</evidence>
<dbReference type="Pfam" id="PF22936">
    <property type="entry name" value="Pol_BBD"/>
    <property type="match status" value="1"/>
</dbReference>
<accession>A0A803NKV9</accession>
<evidence type="ECO:0000313" key="4">
    <source>
        <dbReference type="EnsemblPlants" id="cds.evm.model.01.2362"/>
    </source>
</evidence>
<keyword evidence="1" id="KW-0378">Hydrolase</keyword>
<evidence type="ECO:0000256" key="2">
    <source>
        <dbReference type="SAM" id="MobiDB-lite"/>
    </source>
</evidence>
<dbReference type="SUPFAM" id="SSF53098">
    <property type="entry name" value="Ribonuclease H-like"/>
    <property type="match status" value="1"/>
</dbReference>
<dbReference type="EMBL" id="UZAU01000070">
    <property type="status" value="NOT_ANNOTATED_CDS"/>
    <property type="molecule type" value="Genomic_DNA"/>
</dbReference>
<reference evidence="4" key="1">
    <citation type="submission" date="2018-11" db="EMBL/GenBank/DDBJ databases">
        <authorList>
            <person name="Grassa J C."/>
        </authorList>
    </citation>
    <scope>NUCLEOTIDE SEQUENCE [LARGE SCALE GENOMIC DNA]</scope>
</reference>
<dbReference type="PROSITE" id="PS50994">
    <property type="entry name" value="INTEGRASE"/>
    <property type="match status" value="1"/>
</dbReference>
<name>A0A803NKV9_CANSA</name>
<feature type="region of interest" description="Disordered" evidence="2">
    <location>
        <begin position="316"/>
        <end position="337"/>
    </location>
</feature>